<dbReference type="eggNOG" id="COG3133">
    <property type="taxonomic scope" value="Bacteria"/>
</dbReference>
<accession>K1JI68</accession>
<dbReference type="EMBL" id="ADMG01000028">
    <property type="protein sequence ID" value="EKB31330.1"/>
    <property type="molecule type" value="Genomic_DNA"/>
</dbReference>
<gene>
    <name evidence="2" type="ORF">HMPREF9465_01045</name>
</gene>
<dbReference type="STRING" id="742823.HMPREF9465_01045"/>
<comment type="caution">
    <text evidence="2">The sequence shown here is derived from an EMBL/GenBank/DDBJ whole genome shotgun (WGS) entry which is preliminary data.</text>
</comment>
<dbReference type="HOGENOM" id="CLU_112454_0_0_4"/>
<evidence type="ECO:0000313" key="2">
    <source>
        <dbReference type="EMBL" id="EKB31330.1"/>
    </source>
</evidence>
<sequence length="186" mass="19308">MTVFSTQDKNKAMPQKKLLVIGLFSLTVALSGCATDGNYYRSDVYSSSQVNQAQRVNTVEIIAINPAQVAVNNSENSDRARATGAILGAIAGAAIGNHNNHSTSSRVLGGLAGGAIGGLAGDAVGGSGTTYVDGVQLVYRSSDGQVYQSTQVGRICEYKLGSAIMASSRSGETRIQPNNPYGCDKR</sequence>
<organism evidence="2 3">
    <name type="scientific">Sutterella wadsworthensis 2_1_59BFAA</name>
    <dbReference type="NCBI Taxonomy" id="742823"/>
    <lineage>
        <taxon>Bacteria</taxon>
        <taxon>Pseudomonadati</taxon>
        <taxon>Pseudomonadota</taxon>
        <taxon>Betaproteobacteria</taxon>
        <taxon>Burkholderiales</taxon>
        <taxon>Sutterellaceae</taxon>
        <taxon>Sutterella</taxon>
    </lineage>
</organism>
<dbReference type="InterPro" id="IPR008816">
    <property type="entry name" value="Gly_zipper_2TM_dom"/>
</dbReference>
<protein>
    <recommendedName>
        <fullName evidence="1">Glycine zipper 2TM domain-containing protein</fullName>
    </recommendedName>
</protein>
<evidence type="ECO:0000313" key="3">
    <source>
        <dbReference type="Proteomes" id="UP000005835"/>
    </source>
</evidence>
<keyword evidence="3" id="KW-1185">Reference proteome</keyword>
<dbReference type="Proteomes" id="UP000005835">
    <property type="component" value="Unassembled WGS sequence"/>
</dbReference>
<evidence type="ECO:0000259" key="1">
    <source>
        <dbReference type="Pfam" id="PF05433"/>
    </source>
</evidence>
<dbReference type="AlphaFoldDB" id="K1JI68"/>
<proteinExistence type="predicted"/>
<dbReference type="PATRIC" id="fig|742823.3.peg.1032"/>
<feature type="domain" description="Glycine zipper 2TM" evidence="1">
    <location>
        <begin position="84"/>
        <end position="125"/>
    </location>
</feature>
<reference evidence="2 3" key="1">
    <citation type="submission" date="2012-05" db="EMBL/GenBank/DDBJ databases">
        <title>The Genome Sequence of Sutterella wadsworthensis 2_1_59BFAA.</title>
        <authorList>
            <consortium name="The Broad Institute Genome Sequencing Platform"/>
            <person name="Earl A."/>
            <person name="Ward D."/>
            <person name="Feldgarden M."/>
            <person name="Gevers D."/>
            <person name="Daigneault M."/>
            <person name="Strauss J."/>
            <person name="Allen-Vercoe E."/>
            <person name="Walker B."/>
            <person name="Young S.K."/>
            <person name="Zeng Q."/>
            <person name="Gargeya S."/>
            <person name="Fitzgerald M."/>
            <person name="Haas B."/>
            <person name="Abouelleil A."/>
            <person name="Alvarado L."/>
            <person name="Arachchi H.M."/>
            <person name="Berlin A.M."/>
            <person name="Chapman S.B."/>
            <person name="Goldberg J."/>
            <person name="Griggs A."/>
            <person name="Gujja S."/>
            <person name="Hansen M."/>
            <person name="Howarth C."/>
            <person name="Imamovic A."/>
            <person name="Larimer J."/>
            <person name="McCowen C."/>
            <person name="Montmayeur A."/>
            <person name="Murphy C."/>
            <person name="Neiman D."/>
            <person name="Pearson M."/>
            <person name="Priest M."/>
            <person name="Roberts A."/>
            <person name="Saif S."/>
            <person name="Shea T."/>
            <person name="Sisk P."/>
            <person name="Sykes S."/>
            <person name="Wortman J."/>
            <person name="Nusbaum C."/>
            <person name="Birren B."/>
        </authorList>
    </citation>
    <scope>NUCLEOTIDE SEQUENCE [LARGE SCALE GENOMIC DNA]</scope>
    <source>
        <strain evidence="2 3">2_1_59BFAA</strain>
    </source>
</reference>
<name>K1JI68_9BURK</name>
<dbReference type="Pfam" id="PF05433">
    <property type="entry name" value="Rick_17kDa_Anti"/>
    <property type="match status" value="1"/>
</dbReference>